<dbReference type="SUPFAM" id="SSF46548">
    <property type="entry name" value="alpha-helical ferredoxin"/>
    <property type="match status" value="1"/>
</dbReference>
<sequence length="469" mass="50320">MGKRSYNKTPMREQTPDVRQHNFKEVSFGYNREEAQLEASRCLQCKDAPCMQHCPVNIDIPGFIKQIKEGDLEGARQVLAKYTNLPAICGRVCPQEKQCEMACRLGQAKKFEPVGIGRLERMVGDWSLDQPIEEANVVHDKGKVAVIGSGPSGLTAAGDLAKAGYQVVVFESSSAAGGVLTYGIPEFRLPGEVVQKEIDQVLAQGVELKTDVVVGKTITIDEILEDFDACYVAVGAGTPYSMGVPGDELDGVYASLDYLTHINLMHNSQNSNFDTPMQSAKKVVVIGGGNVAMDAARSAKRAGAESVTVVYRRTLTELPAAIQEYRDSVEEGIEYNWLTSPVEYLAGADGKLAGVKCIKMELGEPDDSGRRRPVPIPGSEFVIEADAAIEAIGEGANRVLLDTFPDLETNKWGCVETDGKTCATSIPGVFAGGDIVTGPATVILAMGAGKIAAQEIDQYIQSQHVTATV</sequence>
<dbReference type="SUPFAM" id="SSF51971">
    <property type="entry name" value="Nucleotide-binding domain"/>
    <property type="match status" value="2"/>
</dbReference>
<dbReference type="InterPro" id="IPR036188">
    <property type="entry name" value="FAD/NAD-bd_sf"/>
</dbReference>
<dbReference type="Gene3D" id="3.50.50.60">
    <property type="entry name" value="FAD/NAD(P)-binding domain"/>
    <property type="match status" value="2"/>
</dbReference>
<dbReference type="InterPro" id="IPR028261">
    <property type="entry name" value="DPD_II"/>
</dbReference>
<evidence type="ECO:0000259" key="2">
    <source>
        <dbReference type="Pfam" id="PF14691"/>
    </source>
</evidence>
<dbReference type="GO" id="GO:0004355">
    <property type="term" value="F:glutamate synthase (NADPH) activity"/>
    <property type="evidence" value="ECO:0007669"/>
    <property type="project" value="UniProtKB-EC"/>
</dbReference>
<evidence type="ECO:0000259" key="1">
    <source>
        <dbReference type="Pfam" id="PF07992"/>
    </source>
</evidence>
<dbReference type="InterPro" id="IPR009051">
    <property type="entry name" value="Helical_ferredxn"/>
</dbReference>
<dbReference type="Gene3D" id="3.40.50.720">
    <property type="entry name" value="NAD(P)-binding Rossmann-like Domain"/>
    <property type="match status" value="1"/>
</dbReference>
<dbReference type="InterPro" id="IPR006004">
    <property type="entry name" value="SudA-like"/>
</dbReference>
<dbReference type="Gene3D" id="1.10.1060.10">
    <property type="entry name" value="Alpha-helical ferredoxin"/>
    <property type="match status" value="1"/>
</dbReference>
<proteinExistence type="predicted"/>
<dbReference type="EMBL" id="JBHTIO010000011">
    <property type="protein sequence ID" value="MFD0896591.1"/>
    <property type="molecule type" value="Genomic_DNA"/>
</dbReference>
<organism evidence="3 4">
    <name type="scientific">Loigolactobacillus binensis</name>
    <dbReference type="NCBI Taxonomy" id="2559922"/>
    <lineage>
        <taxon>Bacteria</taxon>
        <taxon>Bacillati</taxon>
        <taxon>Bacillota</taxon>
        <taxon>Bacilli</taxon>
        <taxon>Lactobacillales</taxon>
        <taxon>Lactobacillaceae</taxon>
        <taxon>Loigolactobacillus</taxon>
    </lineage>
</organism>
<protein>
    <submittedName>
        <fullName evidence="3">NADPH-dependent glutamate synthase</fullName>
        <ecNumber evidence="3">1.4.1.13</ecNumber>
    </submittedName>
</protein>
<dbReference type="Pfam" id="PF14691">
    <property type="entry name" value="Fer4_20"/>
    <property type="match status" value="1"/>
</dbReference>
<feature type="domain" description="FAD/NAD(P)-binding" evidence="1">
    <location>
        <begin position="143"/>
        <end position="449"/>
    </location>
</feature>
<dbReference type="EC" id="1.4.1.13" evidence="3"/>
<dbReference type="Proteomes" id="UP001597104">
    <property type="component" value="Unassembled WGS sequence"/>
</dbReference>
<evidence type="ECO:0000313" key="3">
    <source>
        <dbReference type="EMBL" id="MFD0896591.1"/>
    </source>
</evidence>
<comment type="caution">
    <text evidence="3">The sequence shown here is derived from an EMBL/GenBank/DDBJ whole genome shotgun (WGS) entry which is preliminary data.</text>
</comment>
<dbReference type="Pfam" id="PF07992">
    <property type="entry name" value="Pyr_redox_2"/>
    <property type="match status" value="1"/>
</dbReference>
<keyword evidence="4" id="KW-1185">Reference proteome</keyword>
<dbReference type="PANTHER" id="PTHR42783:SF3">
    <property type="entry name" value="GLUTAMATE SYNTHASE [NADPH] SMALL CHAIN-RELATED"/>
    <property type="match status" value="1"/>
</dbReference>
<dbReference type="PRINTS" id="PR00419">
    <property type="entry name" value="ADXRDTASE"/>
</dbReference>
<gene>
    <name evidence="3" type="primary">gltA</name>
    <name evidence="3" type="ORF">ACFQZ7_02385</name>
</gene>
<dbReference type="NCBIfam" id="TIGR01316">
    <property type="entry name" value="gltA"/>
    <property type="match status" value="1"/>
</dbReference>
<dbReference type="InterPro" id="IPR023753">
    <property type="entry name" value="FAD/NAD-binding_dom"/>
</dbReference>
<accession>A0ABW3E8U1</accession>
<dbReference type="PANTHER" id="PTHR42783">
    <property type="entry name" value="GLUTAMATE SYNTHASE [NADPH] SMALL CHAIN"/>
    <property type="match status" value="1"/>
</dbReference>
<evidence type="ECO:0000313" key="4">
    <source>
        <dbReference type="Proteomes" id="UP001597104"/>
    </source>
</evidence>
<reference evidence="4" key="1">
    <citation type="journal article" date="2019" name="Int. J. Syst. Evol. Microbiol.">
        <title>The Global Catalogue of Microorganisms (GCM) 10K type strain sequencing project: providing services to taxonomists for standard genome sequencing and annotation.</title>
        <authorList>
            <consortium name="The Broad Institute Genomics Platform"/>
            <consortium name="The Broad Institute Genome Sequencing Center for Infectious Disease"/>
            <person name="Wu L."/>
            <person name="Ma J."/>
        </authorList>
    </citation>
    <scope>NUCLEOTIDE SEQUENCE [LARGE SCALE GENOMIC DNA]</scope>
    <source>
        <strain evidence="4">CCM 8925</strain>
    </source>
</reference>
<feature type="domain" description="Dihydroprymidine dehydrogenase" evidence="2">
    <location>
        <begin position="19"/>
        <end position="129"/>
    </location>
</feature>
<dbReference type="RefSeq" id="WP_137638860.1">
    <property type="nucleotide sequence ID" value="NZ_BJDN01000048.1"/>
</dbReference>
<keyword evidence="3" id="KW-0560">Oxidoreductase</keyword>
<name>A0ABW3E8U1_9LACO</name>